<gene>
    <name evidence="1" type="ORF">UY72_C0025G0011</name>
</gene>
<evidence type="ECO:0000313" key="1">
    <source>
        <dbReference type="EMBL" id="KKW30035.1"/>
    </source>
</evidence>
<protein>
    <submittedName>
        <fullName evidence="1">Uncharacterized protein</fullName>
    </submittedName>
</protein>
<name>A0A0G1XGJ8_9BACT</name>
<evidence type="ECO:0000313" key="2">
    <source>
        <dbReference type="Proteomes" id="UP000034846"/>
    </source>
</evidence>
<dbReference type="AlphaFoldDB" id="A0A0G1XGJ8"/>
<proteinExistence type="predicted"/>
<accession>A0A0G1XGJ8</accession>
<reference evidence="1 2" key="1">
    <citation type="journal article" date="2015" name="Nature">
        <title>rRNA introns, odd ribosomes, and small enigmatic genomes across a large radiation of phyla.</title>
        <authorList>
            <person name="Brown C.T."/>
            <person name="Hug L.A."/>
            <person name="Thomas B.C."/>
            <person name="Sharon I."/>
            <person name="Castelle C.J."/>
            <person name="Singh A."/>
            <person name="Wilkins M.J."/>
            <person name="Williams K.H."/>
            <person name="Banfield J.F."/>
        </authorList>
    </citation>
    <scope>NUCLEOTIDE SEQUENCE [LARGE SCALE GENOMIC DNA]</scope>
</reference>
<dbReference type="Proteomes" id="UP000034846">
    <property type="component" value="Unassembled WGS sequence"/>
</dbReference>
<organism evidence="1 2">
    <name type="scientific">Candidatus Uhrbacteria bacterium GW2011_GWD2_52_7</name>
    <dbReference type="NCBI Taxonomy" id="1618989"/>
    <lineage>
        <taxon>Bacteria</taxon>
        <taxon>Candidatus Uhriibacteriota</taxon>
    </lineage>
</organism>
<comment type="caution">
    <text evidence="1">The sequence shown here is derived from an EMBL/GenBank/DDBJ whole genome shotgun (WGS) entry which is preliminary data.</text>
</comment>
<sequence>MNRALGLSILVAAVGVSISVFIWKGYISTPWTKDAPGRAATLAPSDWLRHSTDVWSIAYPSAWEAVVNAGEQTTEFQPSLDDGTTTYFSVKESSATYVATQREYDERLGAYQSTGVVIANYAATRYDFGSGRVDYVIDYPDRVVVLSSDVPTNDDVGIMMATFVFLK</sequence>
<dbReference type="EMBL" id="LCRD01000025">
    <property type="protein sequence ID" value="KKW30035.1"/>
    <property type="molecule type" value="Genomic_DNA"/>
</dbReference>